<dbReference type="OrthoDB" id="202203at2759"/>
<dbReference type="GO" id="GO:0005737">
    <property type="term" value="C:cytoplasm"/>
    <property type="evidence" value="ECO:0007669"/>
    <property type="project" value="TreeGrafter"/>
</dbReference>
<proteinExistence type="predicted"/>
<accession>A0A9Q1MAD2</accession>
<protein>
    <submittedName>
        <fullName evidence="1">Uncharacterized protein</fullName>
    </submittedName>
</protein>
<dbReference type="PANTHER" id="PTHR43735">
    <property type="entry name" value="APOPTOSIS-INDUCING FACTOR 1"/>
    <property type="match status" value="1"/>
</dbReference>
<organism evidence="1 2">
    <name type="scientific">Anisodus acutangulus</name>
    <dbReference type="NCBI Taxonomy" id="402998"/>
    <lineage>
        <taxon>Eukaryota</taxon>
        <taxon>Viridiplantae</taxon>
        <taxon>Streptophyta</taxon>
        <taxon>Embryophyta</taxon>
        <taxon>Tracheophyta</taxon>
        <taxon>Spermatophyta</taxon>
        <taxon>Magnoliopsida</taxon>
        <taxon>eudicotyledons</taxon>
        <taxon>Gunneridae</taxon>
        <taxon>Pentapetalae</taxon>
        <taxon>asterids</taxon>
        <taxon>lamiids</taxon>
        <taxon>Solanales</taxon>
        <taxon>Solanaceae</taxon>
        <taxon>Solanoideae</taxon>
        <taxon>Hyoscyameae</taxon>
        <taxon>Anisodus</taxon>
    </lineage>
</organism>
<sequence length="101" mass="11555">MLYLETVPSNKNVCRNPVDSKGLCLSSLQPEKEGLFRDTMGELKSKDCHFLCTGKPPSSVWLRETYLKDRIDNFGRLKVDENLRVKGHRNIFVVGDITDIK</sequence>
<dbReference type="AlphaFoldDB" id="A0A9Q1MAD2"/>
<dbReference type="InterPro" id="IPR036188">
    <property type="entry name" value="FAD/NAD-bd_sf"/>
</dbReference>
<dbReference type="GO" id="GO:0050660">
    <property type="term" value="F:flavin adenine dinucleotide binding"/>
    <property type="evidence" value="ECO:0007669"/>
    <property type="project" value="TreeGrafter"/>
</dbReference>
<dbReference type="GO" id="GO:0004174">
    <property type="term" value="F:electron-transferring-flavoprotein dehydrogenase activity"/>
    <property type="evidence" value="ECO:0007669"/>
    <property type="project" value="TreeGrafter"/>
</dbReference>
<dbReference type="Proteomes" id="UP001152561">
    <property type="component" value="Unassembled WGS sequence"/>
</dbReference>
<keyword evidence="2" id="KW-1185">Reference proteome</keyword>
<dbReference type="EMBL" id="JAJAGQ010000010">
    <property type="protein sequence ID" value="KAJ8552042.1"/>
    <property type="molecule type" value="Genomic_DNA"/>
</dbReference>
<name>A0A9Q1MAD2_9SOLA</name>
<gene>
    <name evidence="1" type="ORF">K7X08_028485</name>
</gene>
<dbReference type="Gene3D" id="3.50.50.100">
    <property type="match status" value="1"/>
</dbReference>
<dbReference type="SUPFAM" id="SSF51905">
    <property type="entry name" value="FAD/NAD(P)-binding domain"/>
    <property type="match status" value="1"/>
</dbReference>
<evidence type="ECO:0000313" key="1">
    <source>
        <dbReference type="EMBL" id="KAJ8552042.1"/>
    </source>
</evidence>
<reference evidence="2" key="1">
    <citation type="journal article" date="2023" name="Proc. Natl. Acad. Sci. U.S.A.">
        <title>Genomic and structural basis for evolution of tropane alkaloid biosynthesis.</title>
        <authorList>
            <person name="Wanga Y.-J."/>
            <person name="Taina T."/>
            <person name="Yua J.-Y."/>
            <person name="Lia J."/>
            <person name="Xua B."/>
            <person name="Chenc J."/>
            <person name="D'Auriad J.C."/>
            <person name="Huanga J.-P."/>
            <person name="Huanga S.-X."/>
        </authorList>
    </citation>
    <scope>NUCLEOTIDE SEQUENCE [LARGE SCALE GENOMIC DNA]</scope>
    <source>
        <strain evidence="2">cv. KIB-2019</strain>
    </source>
</reference>
<evidence type="ECO:0000313" key="2">
    <source>
        <dbReference type="Proteomes" id="UP001152561"/>
    </source>
</evidence>
<dbReference type="PANTHER" id="PTHR43735:SF26">
    <property type="entry name" value="APOPTOSIS-INDUCING FACTOR HOMOLOG B-LIKE"/>
    <property type="match status" value="1"/>
</dbReference>
<comment type="caution">
    <text evidence="1">The sequence shown here is derived from an EMBL/GenBank/DDBJ whole genome shotgun (WGS) entry which is preliminary data.</text>
</comment>